<dbReference type="AlphaFoldDB" id="A0A4U5N1X4"/>
<name>A0A4U5N1X4_STECR</name>
<comment type="caution">
    <text evidence="1">The sequence shown here is derived from an EMBL/GenBank/DDBJ whole genome shotgun (WGS) entry which is preliminary data.</text>
</comment>
<evidence type="ECO:0000313" key="1">
    <source>
        <dbReference type="EMBL" id="TKR76234.1"/>
    </source>
</evidence>
<reference evidence="1 2" key="2">
    <citation type="journal article" date="2019" name="G3 (Bethesda)">
        <title>Hybrid Assembly of the Genome of the Entomopathogenic Nematode Steinernema carpocapsae Identifies the X-Chromosome.</title>
        <authorList>
            <person name="Serra L."/>
            <person name="Macchietto M."/>
            <person name="Macias-Munoz A."/>
            <person name="McGill C.J."/>
            <person name="Rodriguez I.M."/>
            <person name="Rodriguez B."/>
            <person name="Murad R."/>
            <person name="Mortazavi A."/>
        </authorList>
    </citation>
    <scope>NUCLEOTIDE SEQUENCE [LARGE SCALE GENOMIC DNA]</scope>
    <source>
        <strain evidence="1 2">ALL</strain>
    </source>
</reference>
<gene>
    <name evidence="1" type="ORF">L596_017400</name>
</gene>
<organism evidence="1 2">
    <name type="scientific">Steinernema carpocapsae</name>
    <name type="common">Entomopathogenic nematode</name>
    <dbReference type="NCBI Taxonomy" id="34508"/>
    <lineage>
        <taxon>Eukaryota</taxon>
        <taxon>Metazoa</taxon>
        <taxon>Ecdysozoa</taxon>
        <taxon>Nematoda</taxon>
        <taxon>Chromadorea</taxon>
        <taxon>Rhabditida</taxon>
        <taxon>Tylenchina</taxon>
        <taxon>Panagrolaimomorpha</taxon>
        <taxon>Strongyloidoidea</taxon>
        <taxon>Steinernematidae</taxon>
        <taxon>Steinernema</taxon>
    </lineage>
</organism>
<keyword evidence="2" id="KW-1185">Reference proteome</keyword>
<evidence type="ECO:0000313" key="2">
    <source>
        <dbReference type="Proteomes" id="UP000298663"/>
    </source>
</evidence>
<dbReference type="OrthoDB" id="10666903at2759"/>
<sequence>MSTCLPTCTLMSTPISDMKNSNGEVVRLKDMVYRDLMIRYSHDLYQLMETHIFPYRCANTLVDLSIEVNCVRVACKGWLKFFVERIVVDQGQLDLRATILNNKRILTSQEYANFISVFGVWDELATANSPDIDQVINNLRSNQNNDHEDQGVMVMDDEDDPIEADINEPPVEAPPFPGDLPDEPLEPQFPDALGPGTAYLKAAICLSRDHPGGSLRMTRTVHPSALFLEAAHVCCIRGYKMPFKEIWSCLRYYHLSDKGLEVCVPVALRYLWQDGLEIMASTNPHFLYNGFVREHILSQLGINSTYQSVEPENNNGRINEPVYNLNFQLFADLLVLTERIPIMETGIHSIWKLIPSMQRSSLQYDLGRVSLTQAHKKLAIDRLKLIEARGN</sequence>
<dbReference type="EMBL" id="AZBU02000005">
    <property type="protein sequence ID" value="TKR76234.1"/>
    <property type="molecule type" value="Genomic_DNA"/>
</dbReference>
<dbReference type="Proteomes" id="UP000298663">
    <property type="component" value="Unassembled WGS sequence"/>
</dbReference>
<proteinExistence type="predicted"/>
<protein>
    <submittedName>
        <fullName evidence="1">Uncharacterized protein</fullName>
    </submittedName>
</protein>
<reference evidence="1 2" key="1">
    <citation type="journal article" date="2015" name="Genome Biol.">
        <title>Comparative genomics of Steinernema reveals deeply conserved gene regulatory networks.</title>
        <authorList>
            <person name="Dillman A.R."/>
            <person name="Macchietto M."/>
            <person name="Porter C.F."/>
            <person name="Rogers A."/>
            <person name="Williams B."/>
            <person name="Antoshechkin I."/>
            <person name="Lee M.M."/>
            <person name="Goodwin Z."/>
            <person name="Lu X."/>
            <person name="Lewis E.E."/>
            <person name="Goodrich-Blair H."/>
            <person name="Stock S.P."/>
            <person name="Adams B.J."/>
            <person name="Sternberg P.W."/>
            <person name="Mortazavi A."/>
        </authorList>
    </citation>
    <scope>NUCLEOTIDE SEQUENCE [LARGE SCALE GENOMIC DNA]</scope>
    <source>
        <strain evidence="1 2">ALL</strain>
    </source>
</reference>
<accession>A0A4U5N1X4</accession>